<dbReference type="PANTHER" id="PTHR22576:SF37">
    <property type="entry name" value="MUCOSA-ASSOCIATED LYMPHOID TISSUE LYMPHOMA TRANSLOCATION PROTEIN 1"/>
    <property type="match status" value="1"/>
</dbReference>
<evidence type="ECO:0000256" key="1">
    <source>
        <dbReference type="SAM" id="MobiDB-lite"/>
    </source>
</evidence>
<evidence type="ECO:0000313" key="4">
    <source>
        <dbReference type="Proteomes" id="UP000522081"/>
    </source>
</evidence>
<gene>
    <name evidence="3" type="ORF">FHS75_002419</name>
</gene>
<evidence type="ECO:0000313" key="3">
    <source>
        <dbReference type="EMBL" id="NYH96087.1"/>
    </source>
</evidence>
<organism evidence="3 4">
    <name type="scientific">Novosphingobium marinum</name>
    <dbReference type="NCBI Taxonomy" id="1514948"/>
    <lineage>
        <taxon>Bacteria</taxon>
        <taxon>Pseudomonadati</taxon>
        <taxon>Pseudomonadota</taxon>
        <taxon>Alphaproteobacteria</taxon>
        <taxon>Sphingomonadales</taxon>
        <taxon>Sphingomonadaceae</taxon>
        <taxon>Novosphingobium</taxon>
    </lineage>
</organism>
<name>A0A7Y9XWZ5_9SPHN</name>
<dbReference type="PROSITE" id="PS50208">
    <property type="entry name" value="CASPASE_P20"/>
    <property type="match status" value="1"/>
</dbReference>
<dbReference type="InterPro" id="IPR011600">
    <property type="entry name" value="Pept_C14_caspase"/>
</dbReference>
<feature type="compositionally biased region" description="Pro residues" evidence="1">
    <location>
        <begin position="336"/>
        <end position="362"/>
    </location>
</feature>
<dbReference type="InterPro" id="IPR001309">
    <property type="entry name" value="Pept_C14_p20"/>
</dbReference>
<dbReference type="GO" id="GO:0004197">
    <property type="term" value="F:cysteine-type endopeptidase activity"/>
    <property type="evidence" value="ECO:0007669"/>
    <property type="project" value="InterPro"/>
</dbReference>
<feature type="compositionally biased region" description="Low complexity" evidence="1">
    <location>
        <begin position="379"/>
        <end position="391"/>
    </location>
</feature>
<dbReference type="Proteomes" id="UP000522081">
    <property type="component" value="Unassembled WGS sequence"/>
</dbReference>
<keyword evidence="4" id="KW-1185">Reference proteome</keyword>
<dbReference type="AlphaFoldDB" id="A0A7Y9XWZ5"/>
<dbReference type="Gene3D" id="3.40.50.1460">
    <property type="match status" value="1"/>
</dbReference>
<dbReference type="PANTHER" id="PTHR22576">
    <property type="entry name" value="MUCOSA ASSOCIATED LYMPHOID TISSUE LYMPHOMA TRANSLOCATION PROTEIN 1/PARACASPASE"/>
    <property type="match status" value="1"/>
</dbReference>
<evidence type="ECO:0000259" key="2">
    <source>
        <dbReference type="PROSITE" id="PS50208"/>
    </source>
</evidence>
<sequence length="557" mass="59156">MSVFARSGPLGPTYRLMVLAGLALVVALLISAPANARRAALIIGNSAYANTSYLPNPVADAKLMATSAAKAGFKVTLVENLTKDNFDQTLRDFRSQADGAEVAMIYYAGHGMESAGRNWVLPVDASLMESRDLRFEAIELDGLLETLAGAQYRIVVLDACRNNPFGSNWQSAVRSVPRGLAETEVEGALVLFAAASGQVATDGLGDNSPFARALSERLPEPGLSIHRLGSVVREDVLNETGGKQTPWTNMSIGGQEFFLVNPPQSAAQQQGNASSAAAGLADAYAWKYADAKNTVEDYQDYLNRFPNGVFAKIANERIVQLSGSQSSTSVAAAAPAPTPAPSPAPKAVTPPPMAAAPAPKPLPESTAMVQPKPAPAAGPAPSSQAGPSFPGNDEDPNSLAFISASANTVHDRAALPQMPATPKFPAEGYPSCREDFQAVPDSLGRVVKINECLSALASYYENKMNGFARSMVGHQEAITNLYNQQVAGQQRFSPQSQQKFYKEMMAEHAASNPDGVHFSDYREAKKKYEEDRAYLQDRYCANTGSCGGYLVPAGVGK</sequence>
<dbReference type="GO" id="GO:0006508">
    <property type="term" value="P:proteolysis"/>
    <property type="evidence" value="ECO:0007669"/>
    <property type="project" value="InterPro"/>
</dbReference>
<reference evidence="3 4" key="1">
    <citation type="submission" date="2020-07" db="EMBL/GenBank/DDBJ databases">
        <title>Genomic Encyclopedia of Type Strains, Phase IV (KMG-IV): sequencing the most valuable type-strain genomes for metagenomic binning, comparative biology and taxonomic classification.</title>
        <authorList>
            <person name="Goeker M."/>
        </authorList>
    </citation>
    <scope>NUCLEOTIDE SEQUENCE [LARGE SCALE GENOMIC DNA]</scope>
    <source>
        <strain evidence="3 4">DSM 29043</strain>
    </source>
</reference>
<comment type="caution">
    <text evidence="3">The sequence shown here is derived from an EMBL/GenBank/DDBJ whole genome shotgun (WGS) entry which is preliminary data.</text>
</comment>
<feature type="region of interest" description="Disordered" evidence="1">
    <location>
        <begin position="330"/>
        <end position="399"/>
    </location>
</feature>
<protein>
    <submittedName>
        <fullName evidence="3">Putative caspase-like protein</fullName>
    </submittedName>
</protein>
<dbReference type="InterPro" id="IPR052039">
    <property type="entry name" value="Caspase-related_regulators"/>
</dbReference>
<feature type="domain" description="Caspase family p20" evidence="2">
    <location>
        <begin position="36"/>
        <end position="164"/>
    </location>
</feature>
<dbReference type="InterPro" id="IPR029030">
    <property type="entry name" value="Caspase-like_dom_sf"/>
</dbReference>
<dbReference type="SUPFAM" id="SSF52129">
    <property type="entry name" value="Caspase-like"/>
    <property type="match status" value="1"/>
</dbReference>
<proteinExistence type="predicted"/>
<accession>A0A7Y9XWZ5</accession>
<dbReference type="Pfam" id="PF00656">
    <property type="entry name" value="Peptidase_C14"/>
    <property type="match status" value="1"/>
</dbReference>
<dbReference type="RefSeq" id="WP_179407934.1">
    <property type="nucleotide sequence ID" value="NZ_BMGF01000004.1"/>
</dbReference>
<dbReference type="EMBL" id="JACBZF010000004">
    <property type="protein sequence ID" value="NYH96087.1"/>
    <property type="molecule type" value="Genomic_DNA"/>
</dbReference>